<keyword evidence="1" id="KW-1133">Transmembrane helix</keyword>
<sequence length="97" mass="11601">MSNSSKIVLALSSVLSLYMFYLFWAWFAFQSTQSDGFFVVPFFYFRQFNGAFLSWINMVVIVNFLLWGVWLILFIRDHTRDGKKEDRTSLLYKDEIE</sequence>
<keyword evidence="1" id="KW-0472">Membrane</keyword>
<dbReference type="EMBL" id="JBHUCX010000005">
    <property type="protein sequence ID" value="MFD1673466.1"/>
    <property type="molecule type" value="Genomic_DNA"/>
</dbReference>
<evidence type="ECO:0000313" key="3">
    <source>
        <dbReference type="Proteomes" id="UP001597079"/>
    </source>
</evidence>
<name>A0ABW4JAV7_9BACL</name>
<reference evidence="3" key="1">
    <citation type="journal article" date="2019" name="Int. J. Syst. Evol. Microbiol.">
        <title>The Global Catalogue of Microorganisms (GCM) 10K type strain sequencing project: providing services to taxonomists for standard genome sequencing and annotation.</title>
        <authorList>
            <consortium name="The Broad Institute Genomics Platform"/>
            <consortium name="The Broad Institute Genome Sequencing Center for Infectious Disease"/>
            <person name="Wu L."/>
            <person name="Ma J."/>
        </authorList>
    </citation>
    <scope>NUCLEOTIDE SEQUENCE [LARGE SCALE GENOMIC DNA]</scope>
    <source>
        <strain evidence="3">CGMCC 1.12286</strain>
    </source>
</reference>
<feature type="transmembrane region" description="Helical" evidence="1">
    <location>
        <begin position="7"/>
        <end position="29"/>
    </location>
</feature>
<feature type="transmembrane region" description="Helical" evidence="1">
    <location>
        <begin position="52"/>
        <end position="75"/>
    </location>
</feature>
<dbReference type="RefSeq" id="WP_377940875.1">
    <property type="nucleotide sequence ID" value="NZ_JBHUCX010000005.1"/>
</dbReference>
<keyword evidence="3" id="KW-1185">Reference proteome</keyword>
<dbReference type="Proteomes" id="UP001597079">
    <property type="component" value="Unassembled WGS sequence"/>
</dbReference>
<evidence type="ECO:0000256" key="1">
    <source>
        <dbReference type="SAM" id="Phobius"/>
    </source>
</evidence>
<proteinExistence type="predicted"/>
<protein>
    <submittedName>
        <fullName evidence="2">Uncharacterized protein</fullName>
    </submittedName>
</protein>
<gene>
    <name evidence="2" type="ORF">ACFSB2_01845</name>
</gene>
<evidence type="ECO:0000313" key="2">
    <source>
        <dbReference type="EMBL" id="MFD1673466.1"/>
    </source>
</evidence>
<comment type="caution">
    <text evidence="2">The sequence shown here is derived from an EMBL/GenBank/DDBJ whole genome shotgun (WGS) entry which is preliminary data.</text>
</comment>
<organism evidence="2 3">
    <name type="scientific">Alicyclobacillus fodiniaquatilis</name>
    <dbReference type="NCBI Taxonomy" id="1661150"/>
    <lineage>
        <taxon>Bacteria</taxon>
        <taxon>Bacillati</taxon>
        <taxon>Bacillota</taxon>
        <taxon>Bacilli</taxon>
        <taxon>Bacillales</taxon>
        <taxon>Alicyclobacillaceae</taxon>
        <taxon>Alicyclobacillus</taxon>
    </lineage>
</organism>
<keyword evidence="1" id="KW-0812">Transmembrane</keyword>
<accession>A0ABW4JAV7</accession>